<dbReference type="PANTHER" id="PTHR11511">
    <property type="entry name" value="LARVAL STORAGE PROTEIN/PHENOLOXIDASE"/>
    <property type="match status" value="1"/>
</dbReference>
<evidence type="ECO:0000256" key="2">
    <source>
        <dbReference type="ARBA" id="ARBA00038082"/>
    </source>
</evidence>
<dbReference type="InterPro" id="IPR000896">
    <property type="entry name" value="Hemocyanin/hexamerin_mid_dom"/>
</dbReference>
<feature type="chain" id="PRO_5009115279" evidence="3">
    <location>
        <begin position="22"/>
        <end position="705"/>
    </location>
</feature>
<dbReference type="InterPro" id="IPR005204">
    <property type="entry name" value="Hemocyanin_N"/>
</dbReference>
<dbReference type="InterPro" id="IPR008922">
    <property type="entry name" value="Di-copper_centre_dom_sf"/>
</dbReference>
<accession>A0A1E1W5U0</accession>
<dbReference type="InterPro" id="IPR036697">
    <property type="entry name" value="Hemocyanin_N_sf"/>
</dbReference>
<dbReference type="InterPro" id="IPR037020">
    <property type="entry name" value="Hemocyanin_C_sf"/>
</dbReference>
<dbReference type="InterPro" id="IPR005203">
    <property type="entry name" value="Hemocyanin_C"/>
</dbReference>
<dbReference type="PANTHER" id="PTHR11511:SF5">
    <property type="entry name" value="FAT-BODY PROTEIN 1-RELATED"/>
    <property type="match status" value="1"/>
</dbReference>
<feature type="domain" description="Hemocyanin N-terminal" evidence="5">
    <location>
        <begin position="41"/>
        <end position="163"/>
    </location>
</feature>
<dbReference type="OrthoDB" id="6371642at2759"/>
<dbReference type="GO" id="GO:0045735">
    <property type="term" value="F:nutrient reservoir activity"/>
    <property type="evidence" value="ECO:0007669"/>
    <property type="project" value="UniProtKB-KW"/>
</dbReference>
<dbReference type="InterPro" id="IPR014756">
    <property type="entry name" value="Ig_E-set"/>
</dbReference>
<reference evidence="7" key="1">
    <citation type="submission" date="2015-09" db="EMBL/GenBank/DDBJ databases">
        <title>De novo assembly of Pectinophora gossypiella (Pink Bollworm) gut transcriptome.</title>
        <authorList>
            <person name="Tassone E.E."/>
        </authorList>
    </citation>
    <scope>NUCLEOTIDE SEQUENCE</scope>
</reference>
<dbReference type="GO" id="GO:0005615">
    <property type="term" value="C:extracellular space"/>
    <property type="evidence" value="ECO:0007669"/>
    <property type="project" value="UniProtKB-ARBA"/>
</dbReference>
<comment type="similarity">
    <text evidence="2">Belongs to the hemocyanin family.</text>
</comment>
<keyword evidence="3" id="KW-0732">Signal</keyword>
<dbReference type="PROSITE" id="PS00209">
    <property type="entry name" value="HEMOCYANIN_1"/>
    <property type="match status" value="1"/>
</dbReference>
<dbReference type="Gene3D" id="2.60.40.1520">
    <property type="entry name" value="Hemocyanin, C-terminal domain"/>
    <property type="match status" value="1"/>
</dbReference>
<dbReference type="Gene3D" id="1.10.1280.10">
    <property type="entry name" value="Di-copper center containing domain from catechol oxidase"/>
    <property type="match status" value="1"/>
</dbReference>
<protein>
    <submittedName>
        <fullName evidence="7">Uncharacterized protein</fullName>
    </submittedName>
</protein>
<dbReference type="SUPFAM" id="SSF48050">
    <property type="entry name" value="Hemocyanin, N-terminal domain"/>
    <property type="match status" value="1"/>
</dbReference>
<dbReference type="InterPro" id="IPR013788">
    <property type="entry name" value="Hemocyanin/hexamerin"/>
</dbReference>
<dbReference type="AlphaFoldDB" id="A0A1E1W5U0"/>
<dbReference type="Pfam" id="PF03723">
    <property type="entry name" value="Hemocyanin_C"/>
    <property type="match status" value="1"/>
</dbReference>
<evidence type="ECO:0000313" key="7">
    <source>
        <dbReference type="EMBL" id="JAT82343.1"/>
    </source>
</evidence>
<evidence type="ECO:0000259" key="6">
    <source>
        <dbReference type="Pfam" id="PF03723"/>
    </source>
</evidence>
<dbReference type="EMBL" id="GDQN01008711">
    <property type="protein sequence ID" value="JAT82343.1"/>
    <property type="molecule type" value="Transcribed_RNA"/>
</dbReference>
<dbReference type="Pfam" id="PF03722">
    <property type="entry name" value="Hemocyanin_N"/>
    <property type="match status" value="1"/>
</dbReference>
<dbReference type="SUPFAM" id="SSF48056">
    <property type="entry name" value="Di-copper centre-containing domain"/>
    <property type="match status" value="1"/>
</dbReference>
<keyword evidence="1" id="KW-0758">Storage protein</keyword>
<feature type="domain" description="Hemocyanin C-terminal" evidence="6">
    <location>
        <begin position="453"/>
        <end position="681"/>
    </location>
</feature>
<organism evidence="7">
    <name type="scientific">Pectinophora gossypiella</name>
    <name type="common">Cotton pink bollworm</name>
    <name type="synonym">Depressaria gossypiella</name>
    <dbReference type="NCBI Taxonomy" id="13191"/>
    <lineage>
        <taxon>Eukaryota</taxon>
        <taxon>Metazoa</taxon>
        <taxon>Ecdysozoa</taxon>
        <taxon>Arthropoda</taxon>
        <taxon>Hexapoda</taxon>
        <taxon>Insecta</taxon>
        <taxon>Pterygota</taxon>
        <taxon>Neoptera</taxon>
        <taxon>Endopterygota</taxon>
        <taxon>Lepidoptera</taxon>
        <taxon>Glossata</taxon>
        <taxon>Ditrysia</taxon>
        <taxon>Gelechioidea</taxon>
        <taxon>Gelechiidae</taxon>
        <taxon>Apatetrinae</taxon>
        <taxon>Pectinophora</taxon>
    </lineage>
</organism>
<evidence type="ECO:0000256" key="3">
    <source>
        <dbReference type="SAM" id="SignalP"/>
    </source>
</evidence>
<feature type="domain" description="Hemocyanin middle" evidence="4">
    <location>
        <begin position="168"/>
        <end position="444"/>
    </location>
</feature>
<sequence>SCLGTMKTVVVLAALVALSLAANLPTPSHHEVETKAVDAEFVARQKKVLTFFKHVEQFDHEEEWYKVGKEYEFEASIDNYTNKKAVEEFLVLYRSGFLPKFEVFSIFDERMLEETVALFNVFYYAKDFETFYKTAAWARVHLNEYQFIYTFYIAIFQRPDTQGIIVPAPYEVYPEFFTNSETMFKAFRVKMQDGLLDEKLASHHGIVKENNNYIFYANYSSYWTYGPEEQRLAYFTEDVGMNAYYYYFHSYFPFWMSSEHKIFKERRGEVWWFYYQQLLARYYLERLSNGLGEIPEFSWEKPIRTSYTPFMSTLYYPFIQRNGEYHIPVEKYTEEIQFLDTYEKTFVQYLQRGHFKAYNQEIDFRSSKSINFVGNYWQSNPDLYSNTEPRNFWRSYEIIARHLLSAVPESYEKHAVLPSALNFYQTSLRDPIFYQLYGKILKYFLLYKEYLQPYTHEKLHYVGVKINDVHVDRLVTFFDFFEYDITNGVYRSNNEIKTGTERYLVRQPRLNHKPFTVTIDVKSDVESEAVFKIFLGPKYDSKGFPITLQDNWMNFVELDWFKHKLTNGQNKIERSSEDFFYYKDDSVPMTEIYKYLEQGKVPKDMSEDFDSAPARLMLPKGTEGGFPYQLFVFVYPYQGEAKAHESLIDNMPFGYPFDRPVWDETYFKQPNMFSEDVFVYFEGTHFPYQMNNPFYVPLKNQVPKH</sequence>
<feature type="non-terminal residue" evidence="7">
    <location>
        <position position="1"/>
    </location>
</feature>
<evidence type="ECO:0000259" key="4">
    <source>
        <dbReference type="Pfam" id="PF00372"/>
    </source>
</evidence>
<dbReference type="Gene3D" id="1.20.1370.10">
    <property type="entry name" value="Hemocyanin, N-terminal domain"/>
    <property type="match status" value="1"/>
</dbReference>
<dbReference type="PRINTS" id="PR00187">
    <property type="entry name" value="HAEMOCYANIN"/>
</dbReference>
<dbReference type="Pfam" id="PF00372">
    <property type="entry name" value="Hemocyanin_M"/>
    <property type="match status" value="1"/>
</dbReference>
<dbReference type="SUPFAM" id="SSF81296">
    <property type="entry name" value="E set domains"/>
    <property type="match status" value="1"/>
</dbReference>
<feature type="signal peptide" evidence="3">
    <location>
        <begin position="1"/>
        <end position="21"/>
    </location>
</feature>
<proteinExistence type="inferred from homology"/>
<evidence type="ECO:0000259" key="5">
    <source>
        <dbReference type="Pfam" id="PF03722"/>
    </source>
</evidence>
<dbReference type="PROSITE" id="PS00210">
    <property type="entry name" value="HEMOCYANIN_2"/>
    <property type="match status" value="1"/>
</dbReference>
<gene>
    <name evidence="7" type="ORF">g.8968</name>
</gene>
<evidence type="ECO:0000256" key="1">
    <source>
        <dbReference type="ARBA" id="ARBA00022761"/>
    </source>
</evidence>
<name>A0A1E1W5U0_PECGO</name>